<dbReference type="CDD" id="cd00488">
    <property type="entry name" value="PCD_DCoH"/>
    <property type="match status" value="1"/>
</dbReference>
<name>A0ABW4KW58_9BURK</name>
<feature type="region of interest" description="Disordered" evidence="5">
    <location>
        <begin position="93"/>
        <end position="123"/>
    </location>
</feature>
<evidence type="ECO:0000256" key="4">
    <source>
        <dbReference type="HAMAP-Rule" id="MF_00434"/>
    </source>
</evidence>
<evidence type="ECO:0000313" key="6">
    <source>
        <dbReference type="EMBL" id="MFD1712262.1"/>
    </source>
</evidence>
<evidence type="ECO:0000256" key="3">
    <source>
        <dbReference type="ARBA" id="ARBA00023239"/>
    </source>
</evidence>
<comment type="catalytic activity">
    <reaction evidence="1 4">
        <text>(4aS,6R)-4a-hydroxy-L-erythro-5,6,7,8-tetrahydrobiopterin = (6R)-L-erythro-6,7-dihydrobiopterin + H2O</text>
        <dbReference type="Rhea" id="RHEA:11920"/>
        <dbReference type="ChEBI" id="CHEBI:15377"/>
        <dbReference type="ChEBI" id="CHEBI:15642"/>
        <dbReference type="ChEBI" id="CHEBI:43120"/>
        <dbReference type="EC" id="4.2.1.96"/>
    </reaction>
</comment>
<proteinExistence type="inferred from homology"/>
<comment type="caution">
    <text evidence="6">The sequence shown here is derived from an EMBL/GenBank/DDBJ whole genome shotgun (WGS) entry which is preliminary data.</text>
</comment>
<dbReference type="Gene3D" id="3.30.1360.20">
    <property type="entry name" value="Transcriptional coactivator/pterin dehydratase"/>
    <property type="match status" value="1"/>
</dbReference>
<protein>
    <recommendedName>
        <fullName evidence="4">Putative pterin-4-alpha-carbinolamine dehydratase</fullName>
        <shortName evidence="4">PHS</shortName>
        <ecNumber evidence="4">4.2.1.96</ecNumber>
    </recommendedName>
    <alternativeName>
        <fullName evidence="4">4-alpha-hydroxy-tetrahydropterin dehydratase</fullName>
    </alternativeName>
    <alternativeName>
        <fullName evidence="4">Pterin carbinolamine dehydratase</fullName>
        <shortName evidence="4">PCD</shortName>
    </alternativeName>
</protein>
<dbReference type="HAMAP" id="MF_00434">
    <property type="entry name" value="Pterin_4_alpha"/>
    <property type="match status" value="1"/>
</dbReference>
<dbReference type="PANTHER" id="PTHR12599">
    <property type="entry name" value="PTERIN-4-ALPHA-CARBINOLAMINE DEHYDRATASE"/>
    <property type="match status" value="1"/>
</dbReference>
<dbReference type="EMBL" id="JBHUEJ010000037">
    <property type="protein sequence ID" value="MFD1712262.1"/>
    <property type="molecule type" value="Genomic_DNA"/>
</dbReference>
<evidence type="ECO:0000256" key="1">
    <source>
        <dbReference type="ARBA" id="ARBA00001554"/>
    </source>
</evidence>
<dbReference type="SUPFAM" id="SSF55248">
    <property type="entry name" value="PCD-like"/>
    <property type="match status" value="1"/>
</dbReference>
<dbReference type="InterPro" id="IPR036428">
    <property type="entry name" value="PCD_sf"/>
</dbReference>
<dbReference type="GO" id="GO:0008124">
    <property type="term" value="F:4-alpha-hydroxytetrahydrobiopterin dehydratase activity"/>
    <property type="evidence" value="ECO:0007669"/>
    <property type="project" value="UniProtKB-EC"/>
</dbReference>
<organism evidence="6 7">
    <name type="scientific">Ottowia flava</name>
    <dbReference type="NCBI Taxonomy" id="2675430"/>
    <lineage>
        <taxon>Bacteria</taxon>
        <taxon>Pseudomonadati</taxon>
        <taxon>Pseudomonadota</taxon>
        <taxon>Betaproteobacteria</taxon>
        <taxon>Burkholderiales</taxon>
        <taxon>Comamonadaceae</taxon>
        <taxon>Ottowia</taxon>
    </lineage>
</organism>
<evidence type="ECO:0000256" key="5">
    <source>
        <dbReference type="SAM" id="MobiDB-lite"/>
    </source>
</evidence>
<dbReference type="Pfam" id="PF01329">
    <property type="entry name" value="Pterin_4a"/>
    <property type="match status" value="1"/>
</dbReference>
<keyword evidence="7" id="KW-1185">Reference proteome</keyword>
<keyword evidence="3 4" id="KW-0456">Lyase</keyword>
<reference evidence="7" key="1">
    <citation type="journal article" date="2019" name="Int. J. Syst. Evol. Microbiol.">
        <title>The Global Catalogue of Microorganisms (GCM) 10K type strain sequencing project: providing services to taxonomists for standard genome sequencing and annotation.</title>
        <authorList>
            <consortium name="The Broad Institute Genomics Platform"/>
            <consortium name="The Broad Institute Genome Sequencing Center for Infectious Disease"/>
            <person name="Wu L."/>
            <person name="Ma J."/>
        </authorList>
    </citation>
    <scope>NUCLEOTIDE SEQUENCE [LARGE SCALE GENOMIC DNA]</scope>
    <source>
        <strain evidence="7">LMG 29247</strain>
    </source>
</reference>
<comment type="similarity">
    <text evidence="2 4">Belongs to the pterin-4-alpha-carbinolamine dehydratase family.</text>
</comment>
<sequence>MSDFKKNQTSALEPPAQAAMDLQAFLAHAPGWQAAAEGSAAAIEKAWRFTDFAAAMAFAQRVAALAESINHHPTLTVGWGLCAVRWTTHDAGGLTPRDFDAARQTDLLDPGPNALPDPAGAGA</sequence>
<accession>A0ABW4KW58</accession>
<dbReference type="InterPro" id="IPR001533">
    <property type="entry name" value="Pterin_deHydtase"/>
</dbReference>
<evidence type="ECO:0000313" key="7">
    <source>
        <dbReference type="Proteomes" id="UP001597304"/>
    </source>
</evidence>
<dbReference type="PANTHER" id="PTHR12599:SF0">
    <property type="entry name" value="PTERIN-4-ALPHA-CARBINOLAMINE DEHYDRATASE"/>
    <property type="match status" value="1"/>
</dbReference>
<gene>
    <name evidence="6" type="ORF">ACFSF0_16785</name>
</gene>
<evidence type="ECO:0000256" key="2">
    <source>
        <dbReference type="ARBA" id="ARBA00006472"/>
    </source>
</evidence>
<dbReference type="RefSeq" id="WP_377615094.1">
    <property type="nucleotide sequence ID" value="NZ_JBHUEJ010000037.1"/>
</dbReference>
<dbReference type="Proteomes" id="UP001597304">
    <property type="component" value="Unassembled WGS sequence"/>
</dbReference>
<dbReference type="EC" id="4.2.1.96" evidence="4"/>